<evidence type="ECO:0000313" key="2">
    <source>
        <dbReference type="EMBL" id="CAD8191491.1"/>
    </source>
</evidence>
<feature type="domain" description="TLDc" evidence="1">
    <location>
        <begin position="72"/>
        <end position="237"/>
    </location>
</feature>
<sequence>MWFKKNILHFQYSREKDVSLKENMYIPKIEFRIISQVYMDISQNNSKMMRLRGRIIVLSFNIKIFFEHSFIQPKLLKDDFWVRLFFILQEKSKKTIKESQLIYLGSRDGLNKDQFLNRCNAKCNLLVYFSLKVDIFGGYSPYQWQQNPGDYVQVDTLSLFLFSQTHGQIYPLKQDSKYSIYCNSGYGPTFGSGHEIIITSDFKGGYSNLGYAYQWDKYQNKNSTHLFGQDTPNITKCK</sequence>
<dbReference type="EMBL" id="CAJJDP010000100">
    <property type="protein sequence ID" value="CAD8191491.1"/>
    <property type="molecule type" value="Genomic_DNA"/>
</dbReference>
<dbReference type="AlphaFoldDB" id="A0A8S1WRZ9"/>
<comment type="caution">
    <text evidence="2">The sequence shown here is derived from an EMBL/GenBank/DDBJ whole genome shotgun (WGS) entry which is preliminary data.</text>
</comment>
<dbReference type="InterPro" id="IPR006571">
    <property type="entry name" value="TLDc_dom"/>
</dbReference>
<dbReference type="Pfam" id="PF07534">
    <property type="entry name" value="TLD"/>
    <property type="match status" value="1"/>
</dbReference>
<evidence type="ECO:0000259" key="1">
    <source>
        <dbReference type="Pfam" id="PF07534"/>
    </source>
</evidence>
<evidence type="ECO:0000313" key="3">
    <source>
        <dbReference type="Proteomes" id="UP000683925"/>
    </source>
</evidence>
<proteinExistence type="predicted"/>
<name>A0A8S1WRZ9_PAROT</name>
<reference evidence="2" key="1">
    <citation type="submission" date="2021-01" db="EMBL/GenBank/DDBJ databases">
        <authorList>
            <consortium name="Genoscope - CEA"/>
            <person name="William W."/>
        </authorList>
    </citation>
    <scope>NUCLEOTIDE SEQUENCE</scope>
</reference>
<protein>
    <recommendedName>
        <fullName evidence="1">TLDc domain-containing protein</fullName>
    </recommendedName>
</protein>
<keyword evidence="3" id="KW-1185">Reference proteome</keyword>
<accession>A0A8S1WRZ9</accession>
<gene>
    <name evidence="2" type="ORF">POCTA_138.1.T1000022</name>
</gene>
<dbReference type="Proteomes" id="UP000683925">
    <property type="component" value="Unassembled WGS sequence"/>
</dbReference>
<dbReference type="OrthoDB" id="298084at2759"/>
<organism evidence="2 3">
    <name type="scientific">Paramecium octaurelia</name>
    <dbReference type="NCBI Taxonomy" id="43137"/>
    <lineage>
        <taxon>Eukaryota</taxon>
        <taxon>Sar</taxon>
        <taxon>Alveolata</taxon>
        <taxon>Ciliophora</taxon>
        <taxon>Intramacronucleata</taxon>
        <taxon>Oligohymenophorea</taxon>
        <taxon>Peniculida</taxon>
        <taxon>Parameciidae</taxon>
        <taxon>Paramecium</taxon>
    </lineage>
</organism>